<accession>A0A0L9UCG5</accession>
<dbReference type="EMBL" id="CM003374">
    <property type="protein sequence ID" value="KOM40219.1"/>
    <property type="molecule type" value="Genomic_DNA"/>
</dbReference>
<gene>
    <name evidence="2" type="ORF">LR48_Vigan04g041700</name>
</gene>
<evidence type="ECO:0000313" key="3">
    <source>
        <dbReference type="Proteomes" id="UP000053144"/>
    </source>
</evidence>
<reference evidence="3" key="1">
    <citation type="journal article" date="2015" name="Proc. Natl. Acad. Sci. U.S.A.">
        <title>Genome sequencing of adzuki bean (Vigna angularis) provides insight into high starch and low fat accumulation and domestication.</title>
        <authorList>
            <person name="Yang K."/>
            <person name="Tian Z."/>
            <person name="Chen C."/>
            <person name="Luo L."/>
            <person name="Zhao B."/>
            <person name="Wang Z."/>
            <person name="Yu L."/>
            <person name="Li Y."/>
            <person name="Sun Y."/>
            <person name="Li W."/>
            <person name="Chen Y."/>
            <person name="Li Y."/>
            <person name="Zhang Y."/>
            <person name="Ai D."/>
            <person name="Zhao J."/>
            <person name="Shang C."/>
            <person name="Ma Y."/>
            <person name="Wu B."/>
            <person name="Wang M."/>
            <person name="Gao L."/>
            <person name="Sun D."/>
            <person name="Zhang P."/>
            <person name="Guo F."/>
            <person name="Wang W."/>
            <person name="Li Y."/>
            <person name="Wang J."/>
            <person name="Varshney R.K."/>
            <person name="Wang J."/>
            <person name="Ling H.Q."/>
            <person name="Wan P."/>
        </authorList>
    </citation>
    <scope>NUCLEOTIDE SEQUENCE</scope>
    <source>
        <strain evidence="3">cv. Jingnong 6</strain>
    </source>
</reference>
<sequence>MNRHCNGAGKVLNPDEFTNKTNEALKSAHKTAPEPLQSHQQSVVAPEDASQHAPRRPPAHPPSSGRFSDLRLARYGDTEGEIRSKEASRQGRKESGKRHG</sequence>
<dbReference type="Gramene" id="KOM40219">
    <property type="protein sequence ID" value="KOM40219"/>
    <property type="gene ID" value="LR48_Vigan04g041700"/>
</dbReference>
<organism evidence="2 3">
    <name type="scientific">Phaseolus angularis</name>
    <name type="common">Azuki bean</name>
    <name type="synonym">Vigna angularis</name>
    <dbReference type="NCBI Taxonomy" id="3914"/>
    <lineage>
        <taxon>Eukaryota</taxon>
        <taxon>Viridiplantae</taxon>
        <taxon>Streptophyta</taxon>
        <taxon>Embryophyta</taxon>
        <taxon>Tracheophyta</taxon>
        <taxon>Spermatophyta</taxon>
        <taxon>Magnoliopsida</taxon>
        <taxon>eudicotyledons</taxon>
        <taxon>Gunneridae</taxon>
        <taxon>Pentapetalae</taxon>
        <taxon>rosids</taxon>
        <taxon>fabids</taxon>
        <taxon>Fabales</taxon>
        <taxon>Fabaceae</taxon>
        <taxon>Papilionoideae</taxon>
        <taxon>50 kb inversion clade</taxon>
        <taxon>NPAAA clade</taxon>
        <taxon>indigoferoid/millettioid clade</taxon>
        <taxon>Phaseoleae</taxon>
        <taxon>Vigna</taxon>
    </lineage>
</organism>
<name>A0A0L9UCG5_PHAAN</name>
<feature type="compositionally biased region" description="Basic and acidic residues" evidence="1">
    <location>
        <begin position="68"/>
        <end position="94"/>
    </location>
</feature>
<evidence type="ECO:0000256" key="1">
    <source>
        <dbReference type="SAM" id="MobiDB-lite"/>
    </source>
</evidence>
<evidence type="ECO:0000313" key="2">
    <source>
        <dbReference type="EMBL" id="KOM40219.1"/>
    </source>
</evidence>
<protein>
    <submittedName>
        <fullName evidence="2">Uncharacterized protein</fullName>
    </submittedName>
</protein>
<dbReference type="Proteomes" id="UP000053144">
    <property type="component" value="Chromosome 4"/>
</dbReference>
<proteinExistence type="predicted"/>
<feature type="region of interest" description="Disordered" evidence="1">
    <location>
        <begin position="1"/>
        <end position="100"/>
    </location>
</feature>
<dbReference type="AlphaFoldDB" id="A0A0L9UCG5"/>